<evidence type="ECO:0000313" key="1">
    <source>
        <dbReference type="EMBL" id="GAA3722999.1"/>
    </source>
</evidence>
<proteinExistence type="predicted"/>
<comment type="caution">
    <text evidence="1">The sequence shown here is derived from an EMBL/GenBank/DDBJ whole genome shotgun (WGS) entry which is preliminary data.</text>
</comment>
<dbReference type="Proteomes" id="UP001500920">
    <property type="component" value="Unassembled WGS sequence"/>
</dbReference>
<organism evidence="1 2">
    <name type="scientific">Salinicoccus jeotgali</name>
    <dbReference type="NCBI Taxonomy" id="381634"/>
    <lineage>
        <taxon>Bacteria</taxon>
        <taxon>Bacillati</taxon>
        <taxon>Bacillota</taxon>
        <taxon>Bacilli</taxon>
        <taxon>Bacillales</taxon>
        <taxon>Staphylococcaceae</taxon>
        <taxon>Salinicoccus</taxon>
    </lineage>
</organism>
<keyword evidence="2" id="KW-1185">Reference proteome</keyword>
<reference evidence="2" key="1">
    <citation type="journal article" date="2019" name="Int. J. Syst. Evol. Microbiol.">
        <title>The Global Catalogue of Microorganisms (GCM) 10K type strain sequencing project: providing services to taxonomists for standard genome sequencing and annotation.</title>
        <authorList>
            <consortium name="The Broad Institute Genomics Platform"/>
            <consortium name="The Broad Institute Genome Sequencing Center for Infectious Disease"/>
            <person name="Wu L."/>
            <person name="Ma J."/>
        </authorList>
    </citation>
    <scope>NUCLEOTIDE SEQUENCE [LARGE SCALE GENOMIC DNA]</scope>
    <source>
        <strain evidence="2">JCM 16981</strain>
    </source>
</reference>
<name>A0ABP7EQK8_9STAP</name>
<sequence length="138" mass="16366">MNRCKTDLQNQFKTELFRLFEHARVAAENQVGLDVYEQYEFYHEDKMYFADFMVTLNQYKSEPNRLLYRKASVAVEIDESRLMQDPKNQNIADYIINSNGVDCIRYNGVTVKNHKEGAALEVLEELFEDLYEREFETA</sequence>
<evidence type="ECO:0000313" key="2">
    <source>
        <dbReference type="Proteomes" id="UP001500920"/>
    </source>
</evidence>
<protein>
    <submittedName>
        <fullName evidence="1">Uncharacterized protein</fullName>
    </submittedName>
</protein>
<gene>
    <name evidence="1" type="ORF">GCM10022378_11330</name>
</gene>
<accession>A0ABP7EQK8</accession>
<dbReference type="EMBL" id="BAABCK010000021">
    <property type="protein sequence ID" value="GAA3722999.1"/>
    <property type="molecule type" value="Genomic_DNA"/>
</dbReference>
<dbReference type="RefSeq" id="WP_344702292.1">
    <property type="nucleotide sequence ID" value="NZ_BAABCK010000021.1"/>
</dbReference>